<organism evidence="15 16">
    <name type="scientific">Polypedilum vanderplanki</name>
    <name type="common">Sleeping chironomid midge</name>
    <dbReference type="NCBI Taxonomy" id="319348"/>
    <lineage>
        <taxon>Eukaryota</taxon>
        <taxon>Metazoa</taxon>
        <taxon>Ecdysozoa</taxon>
        <taxon>Arthropoda</taxon>
        <taxon>Hexapoda</taxon>
        <taxon>Insecta</taxon>
        <taxon>Pterygota</taxon>
        <taxon>Neoptera</taxon>
        <taxon>Endopterygota</taxon>
        <taxon>Diptera</taxon>
        <taxon>Nematocera</taxon>
        <taxon>Chironomoidea</taxon>
        <taxon>Chironomidae</taxon>
        <taxon>Chironominae</taxon>
        <taxon>Polypedilum</taxon>
        <taxon>Polypedilum</taxon>
    </lineage>
</organism>
<dbReference type="PANTHER" id="PTHR13131:SF5">
    <property type="entry name" value="CYSTINOSIN"/>
    <property type="match status" value="1"/>
</dbReference>
<dbReference type="SMART" id="SM00679">
    <property type="entry name" value="CTNS"/>
    <property type="match status" value="2"/>
</dbReference>
<dbReference type="GO" id="GO:0015184">
    <property type="term" value="F:L-cystine transmembrane transporter activity"/>
    <property type="evidence" value="ECO:0007669"/>
    <property type="project" value="TreeGrafter"/>
</dbReference>
<sequence length="403" mass="45864">MFLSKFNLLLVALTTFFYVAKCQSLPKFAVSSSELTLIINETEQISLYLNEPLNQNVTITFSLNHYDLVTIVPMSMKIAANTSGNFNISVLAESPGHVDVTGVALPKVVDDFNLFFRIIVANSRIIIIVSAVVGWIYFVAWSISFYPQLVINYKRKSVVGLSFDFMALNFMGHTLYAIFNTCLYFVPFFQEEYFNRFPRGLNPVELNDVFFSIHASAITALTILQCFFYERGEQRVSDIARGILGIFTTIIIVVTILSAIGQIHWLDFLNTCSYIKLAITLIKYVPQAILNYKRKSTVGWSIGNILLDFTGGILSMLQMILNSYNYNDWQSIFGDPTKFGLGLFSVLFDILFIIQHYVLYRNLEAYRTIPGNESEANLTEKDEENSNEEEEDQNQVPSGIRYQ</sequence>
<feature type="transmembrane region" description="Helical" evidence="13">
    <location>
        <begin position="209"/>
        <end position="230"/>
    </location>
</feature>
<comment type="caution">
    <text evidence="15">The sequence shown here is derived from an EMBL/GenBank/DDBJ whole genome shotgun (WGS) entry which is preliminary data.</text>
</comment>
<keyword evidence="7 13" id="KW-1133">Transmembrane helix</keyword>
<dbReference type="GO" id="GO:0015293">
    <property type="term" value="F:symporter activity"/>
    <property type="evidence" value="ECO:0007669"/>
    <property type="project" value="UniProtKB-KW"/>
</dbReference>
<evidence type="ECO:0000256" key="1">
    <source>
        <dbReference type="ARBA" id="ARBA00004155"/>
    </source>
</evidence>
<evidence type="ECO:0000256" key="11">
    <source>
        <dbReference type="ARBA" id="ARBA00074957"/>
    </source>
</evidence>
<comment type="subcellular location">
    <subcellularLocation>
        <location evidence="1">Lysosome membrane</location>
        <topology evidence="1">Multi-pass membrane protein</topology>
    </subcellularLocation>
</comment>
<feature type="transmembrane region" description="Helical" evidence="13">
    <location>
        <begin position="268"/>
        <end position="286"/>
    </location>
</feature>
<keyword evidence="16" id="KW-1185">Reference proteome</keyword>
<keyword evidence="4 13" id="KW-0812">Transmembrane</keyword>
<dbReference type="InterPro" id="IPR005282">
    <property type="entry name" value="LC_transporter"/>
</dbReference>
<evidence type="ECO:0000256" key="9">
    <source>
        <dbReference type="ARBA" id="ARBA00023228"/>
    </source>
</evidence>
<keyword evidence="5" id="KW-0677">Repeat</keyword>
<evidence type="ECO:0000256" key="2">
    <source>
        <dbReference type="ARBA" id="ARBA00006855"/>
    </source>
</evidence>
<dbReference type="InterPro" id="IPR006603">
    <property type="entry name" value="PQ-loop_rpt"/>
</dbReference>
<keyword evidence="9" id="KW-0458">Lysosome</keyword>
<evidence type="ECO:0000256" key="5">
    <source>
        <dbReference type="ARBA" id="ARBA00022737"/>
    </source>
</evidence>
<dbReference type="Proteomes" id="UP001107558">
    <property type="component" value="Chromosome 3"/>
</dbReference>
<protein>
    <recommendedName>
        <fullName evidence="11">Cystinosin homolog</fullName>
    </recommendedName>
</protein>
<keyword evidence="14" id="KW-0732">Signal</keyword>
<evidence type="ECO:0000256" key="6">
    <source>
        <dbReference type="ARBA" id="ARBA00022847"/>
    </source>
</evidence>
<dbReference type="EMBL" id="JADBJN010000003">
    <property type="protein sequence ID" value="KAG5673000.1"/>
    <property type="molecule type" value="Genomic_DNA"/>
</dbReference>
<evidence type="ECO:0000256" key="3">
    <source>
        <dbReference type="ARBA" id="ARBA00022448"/>
    </source>
</evidence>
<dbReference type="Gene3D" id="1.20.1280.290">
    <property type="match status" value="2"/>
</dbReference>
<reference evidence="15" key="1">
    <citation type="submission" date="2021-03" db="EMBL/GenBank/DDBJ databases">
        <title>Chromosome level genome of the anhydrobiotic midge Polypedilum vanderplanki.</title>
        <authorList>
            <person name="Yoshida Y."/>
            <person name="Kikawada T."/>
            <person name="Gusev O."/>
        </authorList>
    </citation>
    <scope>NUCLEOTIDE SEQUENCE</scope>
    <source>
        <strain evidence="15">NIAS01</strain>
        <tissue evidence="15">Whole body or cell culture</tissue>
    </source>
</reference>
<evidence type="ECO:0000256" key="10">
    <source>
        <dbReference type="ARBA" id="ARBA00048473"/>
    </source>
</evidence>
<comment type="similarity">
    <text evidence="2">Belongs to the cystinosin family.</text>
</comment>
<proteinExistence type="inferred from homology"/>
<dbReference type="FunFam" id="1.20.1280.290:FF:000018">
    <property type="entry name" value="Cystinosin homolog"/>
    <property type="match status" value="1"/>
</dbReference>
<gene>
    <name evidence="15" type="ORF">PVAND_003081</name>
</gene>
<name>A0A9J6BTG5_POLVA</name>
<dbReference type="AlphaFoldDB" id="A0A9J6BTG5"/>
<keyword evidence="6" id="KW-0769">Symport</keyword>
<evidence type="ECO:0000313" key="15">
    <source>
        <dbReference type="EMBL" id="KAG5673000.1"/>
    </source>
</evidence>
<evidence type="ECO:0000256" key="12">
    <source>
        <dbReference type="SAM" id="MobiDB-lite"/>
    </source>
</evidence>
<dbReference type="PANTHER" id="PTHR13131">
    <property type="entry name" value="CYSTINOSIN"/>
    <property type="match status" value="1"/>
</dbReference>
<feature type="transmembrane region" description="Helical" evidence="13">
    <location>
        <begin position="125"/>
        <end position="146"/>
    </location>
</feature>
<evidence type="ECO:0000256" key="8">
    <source>
        <dbReference type="ARBA" id="ARBA00023136"/>
    </source>
</evidence>
<accession>A0A9J6BTG5</accession>
<evidence type="ECO:0000313" key="16">
    <source>
        <dbReference type="Proteomes" id="UP001107558"/>
    </source>
</evidence>
<dbReference type="NCBIfam" id="TIGR00951">
    <property type="entry name" value="2A43"/>
    <property type="match status" value="1"/>
</dbReference>
<keyword evidence="3" id="KW-0813">Transport</keyword>
<feature type="transmembrane region" description="Helical" evidence="13">
    <location>
        <begin position="242"/>
        <end position="262"/>
    </location>
</feature>
<feature type="chain" id="PRO_5039919946" description="Cystinosin homolog" evidence="14">
    <location>
        <begin position="23"/>
        <end position="403"/>
    </location>
</feature>
<feature type="transmembrane region" description="Helical" evidence="13">
    <location>
        <begin position="298"/>
        <end position="321"/>
    </location>
</feature>
<feature type="signal peptide" evidence="14">
    <location>
        <begin position="1"/>
        <end position="22"/>
    </location>
</feature>
<keyword evidence="8 13" id="KW-0472">Membrane</keyword>
<dbReference type="GO" id="GO:0005765">
    <property type="term" value="C:lysosomal membrane"/>
    <property type="evidence" value="ECO:0007669"/>
    <property type="project" value="UniProtKB-SubCell"/>
</dbReference>
<feature type="transmembrane region" description="Helical" evidence="13">
    <location>
        <begin position="341"/>
        <end position="360"/>
    </location>
</feature>
<evidence type="ECO:0000256" key="14">
    <source>
        <dbReference type="SAM" id="SignalP"/>
    </source>
</evidence>
<comment type="catalytic activity">
    <reaction evidence="10">
        <text>L-cystine(out) + H(+)(out) = L-cystine(in) + H(+)(in)</text>
        <dbReference type="Rhea" id="RHEA:66172"/>
        <dbReference type="ChEBI" id="CHEBI:15378"/>
        <dbReference type="ChEBI" id="CHEBI:35491"/>
    </reaction>
    <physiologicalReaction direction="left-to-right" evidence="10">
        <dbReference type="Rhea" id="RHEA:66173"/>
    </physiologicalReaction>
</comment>
<evidence type="ECO:0000256" key="4">
    <source>
        <dbReference type="ARBA" id="ARBA00022692"/>
    </source>
</evidence>
<evidence type="ECO:0000256" key="13">
    <source>
        <dbReference type="SAM" id="Phobius"/>
    </source>
</evidence>
<feature type="transmembrane region" description="Helical" evidence="13">
    <location>
        <begin position="167"/>
        <end position="189"/>
    </location>
</feature>
<evidence type="ECO:0000256" key="7">
    <source>
        <dbReference type="ARBA" id="ARBA00022989"/>
    </source>
</evidence>
<dbReference type="Pfam" id="PF04193">
    <property type="entry name" value="PQ-loop"/>
    <property type="match status" value="2"/>
</dbReference>
<feature type="compositionally biased region" description="Acidic residues" evidence="12">
    <location>
        <begin position="381"/>
        <end position="393"/>
    </location>
</feature>
<dbReference type="FunFam" id="1.20.1280.290:FF:000016">
    <property type="entry name" value="Cystinosin homolog"/>
    <property type="match status" value="1"/>
</dbReference>
<dbReference type="OrthoDB" id="75720at2759"/>
<feature type="region of interest" description="Disordered" evidence="12">
    <location>
        <begin position="374"/>
        <end position="403"/>
    </location>
</feature>